<accession>A0ABP6M7W0</accession>
<gene>
    <name evidence="1" type="ORF">GCM10010449_08280</name>
</gene>
<protein>
    <recommendedName>
        <fullName evidence="3">Lipoprotein</fullName>
    </recommendedName>
</protein>
<evidence type="ECO:0000313" key="1">
    <source>
        <dbReference type="EMBL" id="GAA3087054.1"/>
    </source>
</evidence>
<sequence length="288" mass="30594">MGSVVSVVGKRRRWVRGVACCLVMGALASCGGGEGKVYEGLVERTPSEPPKPADEVRGERLSGEAMELLRDADTLRISAEITGPGKHQKISVHMDRHNRCTGTFDDGPTKSGDIVMISAKEAYFRFSGEALDAIRAAGEASGRPEAAAKARERTALARGKYMRIPTERRAPGGASPAQMCDLGTALGDLDGGSLTDLSGTRALPERQWHGRRVTPLEAKDGGNDMTVYLATGDKPYLVGMTQTKDGVRMEMEMSDYDKPVVARAPDPSLVLDLTDIGLGGGGDSLFAV</sequence>
<evidence type="ECO:0008006" key="3">
    <source>
        <dbReference type="Google" id="ProtNLM"/>
    </source>
</evidence>
<proteinExistence type="predicted"/>
<name>A0ABP6M7W0_9ACTN</name>
<keyword evidence="2" id="KW-1185">Reference proteome</keyword>
<dbReference type="Proteomes" id="UP001501637">
    <property type="component" value="Unassembled WGS sequence"/>
</dbReference>
<dbReference type="EMBL" id="BAAAUG010000018">
    <property type="protein sequence ID" value="GAA3087054.1"/>
    <property type="molecule type" value="Genomic_DNA"/>
</dbReference>
<reference evidence="2" key="1">
    <citation type="journal article" date="2019" name="Int. J. Syst. Evol. Microbiol.">
        <title>The Global Catalogue of Microorganisms (GCM) 10K type strain sequencing project: providing services to taxonomists for standard genome sequencing and annotation.</title>
        <authorList>
            <consortium name="The Broad Institute Genomics Platform"/>
            <consortium name="The Broad Institute Genome Sequencing Center for Infectious Disease"/>
            <person name="Wu L."/>
            <person name="Ma J."/>
        </authorList>
    </citation>
    <scope>NUCLEOTIDE SEQUENCE [LARGE SCALE GENOMIC DNA]</scope>
    <source>
        <strain evidence="2">JCM 9092</strain>
    </source>
</reference>
<evidence type="ECO:0000313" key="2">
    <source>
        <dbReference type="Proteomes" id="UP001501637"/>
    </source>
</evidence>
<organism evidence="1 2">
    <name type="scientific">Streptomyces rectiviolaceus</name>
    <dbReference type="NCBI Taxonomy" id="332591"/>
    <lineage>
        <taxon>Bacteria</taxon>
        <taxon>Bacillati</taxon>
        <taxon>Actinomycetota</taxon>
        <taxon>Actinomycetes</taxon>
        <taxon>Kitasatosporales</taxon>
        <taxon>Streptomycetaceae</taxon>
        <taxon>Streptomyces</taxon>
    </lineage>
</organism>
<comment type="caution">
    <text evidence="1">The sequence shown here is derived from an EMBL/GenBank/DDBJ whole genome shotgun (WGS) entry which is preliminary data.</text>
</comment>